<dbReference type="PANTHER" id="PTHR46390">
    <property type="entry name" value="MANNOSE-1-PHOSPHATE GUANYLYLTRANSFERASE"/>
    <property type="match status" value="1"/>
</dbReference>
<evidence type="ECO:0000259" key="1">
    <source>
        <dbReference type="Pfam" id="PF00483"/>
    </source>
</evidence>
<dbReference type="Pfam" id="PF22640">
    <property type="entry name" value="ManC_GMP_beta-helix"/>
    <property type="match status" value="1"/>
</dbReference>
<accession>A0A3Q9IYK8</accession>
<dbReference type="InterPro" id="IPR005835">
    <property type="entry name" value="NTP_transferase_dom"/>
</dbReference>
<sequence>MQRGFGVPGYLDVEIPQHRRGAAERYAGRRWGRGIRTDTLVRMPASLDDFYAVIPAGGVGSRLWPLSRADAPKFLHDLTGSGHSLLRDTWDRLAPLSGPDRIAVVTGRAHRAAVEAQLPGIADHNVFLESEPRDSAAAIGLAAAILHRREPDVVIGSFAADHVIRSSRVFEFAVRDAVEVAREGYICTIGITPSEPAVGFGYIKRGAELIVEGARDASLVESFVEKPDLETAKKYVSDRDYLWNAGMFITRADVLLAEIAANNPKLHAGLLELAEAWDDRALRGPAVDRIWPTLPKIAIDYVVAEPAAQKGKLAVVPGHFDWDDVGDFASLAKLNSGGRKNDLAILGENARILSDAASGIVVTHTKRVISVIGVKDIVIVDTDDALLVTTSEHAQRVKGVVDALKLTGRGDVL</sequence>
<keyword evidence="3" id="KW-0808">Transferase</keyword>
<organism evidence="3 4">
    <name type="scientific">Microbacterium lemovicicum</name>
    <dbReference type="NCBI Taxonomy" id="1072463"/>
    <lineage>
        <taxon>Bacteria</taxon>
        <taxon>Bacillati</taxon>
        <taxon>Actinomycetota</taxon>
        <taxon>Actinomycetes</taxon>
        <taxon>Micrococcales</taxon>
        <taxon>Microbacteriaceae</taxon>
        <taxon>Microbacterium</taxon>
    </lineage>
</organism>
<proteinExistence type="predicted"/>
<protein>
    <submittedName>
        <fullName evidence="3">Mannose-1-phosphate guanylyltransferase RfbM</fullName>
        <ecNumber evidence="3">2.7.7.13</ecNumber>
    </submittedName>
</protein>
<evidence type="ECO:0000313" key="4">
    <source>
        <dbReference type="Proteomes" id="UP000276888"/>
    </source>
</evidence>
<dbReference type="CDD" id="cd02509">
    <property type="entry name" value="GDP-M1P_Guanylyltransferase"/>
    <property type="match status" value="1"/>
</dbReference>
<feature type="domain" description="MannoseP isomerase/GMP-like beta-helix" evidence="2">
    <location>
        <begin position="358"/>
        <end position="404"/>
    </location>
</feature>
<reference evidence="3 4" key="1">
    <citation type="submission" date="2018-08" db="EMBL/GenBank/DDBJ databases">
        <title>Microbacterium lemovicicum sp. nov., a bacterium isolated from a natural uranium-rich soil.</title>
        <authorList>
            <person name="ORTET P."/>
        </authorList>
    </citation>
    <scope>NUCLEOTIDE SEQUENCE [LARGE SCALE GENOMIC DNA]</scope>
    <source>
        <strain evidence="3 4">Viu22</strain>
    </source>
</reference>
<keyword evidence="4" id="KW-1185">Reference proteome</keyword>
<gene>
    <name evidence="3" type="primary">rfbM</name>
    <name evidence="3" type="ORF">CVS47_00701</name>
</gene>
<dbReference type="EMBL" id="CP031423">
    <property type="protein sequence ID" value="AZS36101.1"/>
    <property type="molecule type" value="Genomic_DNA"/>
</dbReference>
<dbReference type="KEGG" id="mlv:CVS47_00701"/>
<dbReference type="InterPro" id="IPR029044">
    <property type="entry name" value="Nucleotide-diphossugar_trans"/>
</dbReference>
<dbReference type="SUPFAM" id="SSF159283">
    <property type="entry name" value="Guanosine diphospho-D-mannose pyrophosphorylase/mannose-6-phosphate isomerase linker domain"/>
    <property type="match status" value="1"/>
</dbReference>
<dbReference type="PANTHER" id="PTHR46390:SF1">
    <property type="entry name" value="MANNOSE-1-PHOSPHATE GUANYLYLTRANSFERASE"/>
    <property type="match status" value="1"/>
</dbReference>
<dbReference type="Gene3D" id="3.90.550.10">
    <property type="entry name" value="Spore Coat Polysaccharide Biosynthesis Protein SpsA, Chain A"/>
    <property type="match status" value="1"/>
</dbReference>
<evidence type="ECO:0000259" key="2">
    <source>
        <dbReference type="Pfam" id="PF22640"/>
    </source>
</evidence>
<name>A0A3Q9IYK8_9MICO</name>
<dbReference type="GO" id="GO:0004475">
    <property type="term" value="F:mannose-1-phosphate guanylyltransferase (GTP) activity"/>
    <property type="evidence" value="ECO:0007669"/>
    <property type="project" value="UniProtKB-EC"/>
</dbReference>
<dbReference type="SUPFAM" id="SSF53448">
    <property type="entry name" value="Nucleotide-diphospho-sugar transferases"/>
    <property type="match status" value="1"/>
</dbReference>
<feature type="domain" description="Nucleotidyl transferase" evidence="1">
    <location>
        <begin position="52"/>
        <end position="336"/>
    </location>
</feature>
<dbReference type="Proteomes" id="UP000276888">
    <property type="component" value="Chromosome"/>
</dbReference>
<dbReference type="InterPro" id="IPR051161">
    <property type="entry name" value="Mannose-6P_isomerase_type2"/>
</dbReference>
<dbReference type="Pfam" id="PF00483">
    <property type="entry name" value="NTP_transferase"/>
    <property type="match status" value="1"/>
</dbReference>
<dbReference type="AlphaFoldDB" id="A0A3Q9IYK8"/>
<evidence type="ECO:0000313" key="3">
    <source>
        <dbReference type="EMBL" id="AZS36101.1"/>
    </source>
</evidence>
<dbReference type="EC" id="2.7.7.13" evidence="3"/>
<dbReference type="InterPro" id="IPR054566">
    <property type="entry name" value="ManC/GMP-like_b-helix"/>
</dbReference>
<dbReference type="InterPro" id="IPR049577">
    <property type="entry name" value="GMPP_N"/>
</dbReference>
<dbReference type="GO" id="GO:0009298">
    <property type="term" value="P:GDP-mannose biosynthetic process"/>
    <property type="evidence" value="ECO:0007669"/>
    <property type="project" value="TreeGrafter"/>
</dbReference>
<keyword evidence="3" id="KW-0548">Nucleotidyltransferase</keyword>